<reference evidence="4" key="1">
    <citation type="submission" date="2017-02" db="UniProtKB">
        <authorList>
            <consortium name="WormBaseParasite"/>
        </authorList>
    </citation>
    <scope>IDENTIFICATION</scope>
</reference>
<sequence>MKQIVVVISRTKGETTDERNAILREYGEDLSSKTASNAEENFLSGKQTKFMNGPSAMANDESAASE</sequence>
<proteinExistence type="predicted"/>
<evidence type="ECO:0000313" key="4">
    <source>
        <dbReference type="WBParaSite" id="ASIM_0000910001-mRNA-1"/>
    </source>
</evidence>
<reference evidence="2 3" key="2">
    <citation type="submission" date="2018-11" db="EMBL/GenBank/DDBJ databases">
        <authorList>
            <consortium name="Pathogen Informatics"/>
        </authorList>
    </citation>
    <scope>NUCLEOTIDE SEQUENCE [LARGE SCALE GENOMIC DNA]</scope>
</reference>
<keyword evidence="3" id="KW-1185">Reference proteome</keyword>
<protein>
    <submittedName>
        <fullName evidence="4">30S ribosomal protein S6</fullName>
    </submittedName>
</protein>
<dbReference type="Proteomes" id="UP000267096">
    <property type="component" value="Unassembled WGS sequence"/>
</dbReference>
<feature type="region of interest" description="Disordered" evidence="1">
    <location>
        <begin position="47"/>
        <end position="66"/>
    </location>
</feature>
<accession>A0A0M3JN60</accession>
<evidence type="ECO:0000313" key="3">
    <source>
        <dbReference type="Proteomes" id="UP000267096"/>
    </source>
</evidence>
<organism evidence="4">
    <name type="scientific">Anisakis simplex</name>
    <name type="common">Herring worm</name>
    <dbReference type="NCBI Taxonomy" id="6269"/>
    <lineage>
        <taxon>Eukaryota</taxon>
        <taxon>Metazoa</taxon>
        <taxon>Ecdysozoa</taxon>
        <taxon>Nematoda</taxon>
        <taxon>Chromadorea</taxon>
        <taxon>Rhabditida</taxon>
        <taxon>Spirurina</taxon>
        <taxon>Ascaridomorpha</taxon>
        <taxon>Ascaridoidea</taxon>
        <taxon>Anisakidae</taxon>
        <taxon>Anisakis</taxon>
        <taxon>Anisakis simplex complex</taxon>
    </lineage>
</organism>
<dbReference type="AlphaFoldDB" id="A0A0M3JN60"/>
<evidence type="ECO:0000313" key="2">
    <source>
        <dbReference type="EMBL" id="VDK34747.1"/>
    </source>
</evidence>
<evidence type="ECO:0000256" key="1">
    <source>
        <dbReference type="SAM" id="MobiDB-lite"/>
    </source>
</evidence>
<dbReference type="EMBL" id="UYRR01025186">
    <property type="protein sequence ID" value="VDK34747.1"/>
    <property type="molecule type" value="Genomic_DNA"/>
</dbReference>
<name>A0A0M3JN60_ANISI</name>
<gene>
    <name evidence="2" type="ORF">ASIM_LOCUS8837</name>
</gene>
<dbReference type="WBParaSite" id="ASIM_0000910001-mRNA-1">
    <property type="protein sequence ID" value="ASIM_0000910001-mRNA-1"/>
    <property type="gene ID" value="ASIM_0000910001"/>
</dbReference>